<sequence>MLRFRPREEGRKATWFVASTIYLSIQLILLHSPLQKRFEIFQVAALVVVVVLLGRDSVADALRGDLDKLAHEERLASLELLELLADEYLVKVFTGEKVLRFFEIPLRELVREFRRTKLEAFCCDGRKITRFRLEVDRQGESRDEESGSDERNASSGGFHCDKRVGDYLEEGG</sequence>
<gene>
    <name evidence="3" type="ORF">DFP72DRAFT_895157</name>
</gene>
<evidence type="ECO:0000256" key="2">
    <source>
        <dbReference type="SAM" id="Phobius"/>
    </source>
</evidence>
<evidence type="ECO:0000313" key="3">
    <source>
        <dbReference type="EMBL" id="KAF6755767.1"/>
    </source>
</evidence>
<dbReference type="EMBL" id="JACGCI010000028">
    <property type="protein sequence ID" value="KAF6755767.1"/>
    <property type="molecule type" value="Genomic_DNA"/>
</dbReference>
<keyword evidence="2" id="KW-0472">Membrane</keyword>
<organism evidence="3 4">
    <name type="scientific">Ephemerocybe angulata</name>
    <dbReference type="NCBI Taxonomy" id="980116"/>
    <lineage>
        <taxon>Eukaryota</taxon>
        <taxon>Fungi</taxon>
        <taxon>Dikarya</taxon>
        <taxon>Basidiomycota</taxon>
        <taxon>Agaricomycotina</taxon>
        <taxon>Agaricomycetes</taxon>
        <taxon>Agaricomycetidae</taxon>
        <taxon>Agaricales</taxon>
        <taxon>Agaricineae</taxon>
        <taxon>Psathyrellaceae</taxon>
        <taxon>Ephemerocybe</taxon>
    </lineage>
</organism>
<dbReference type="AlphaFoldDB" id="A0A8H6I0M0"/>
<keyword evidence="2" id="KW-0812">Transmembrane</keyword>
<feature type="compositionally biased region" description="Basic and acidic residues" evidence="1">
    <location>
        <begin position="138"/>
        <end position="152"/>
    </location>
</feature>
<name>A0A8H6I0M0_9AGAR</name>
<feature type="transmembrane region" description="Helical" evidence="2">
    <location>
        <begin position="12"/>
        <end position="34"/>
    </location>
</feature>
<protein>
    <submittedName>
        <fullName evidence="3">Uncharacterized protein</fullName>
    </submittedName>
</protein>
<evidence type="ECO:0000313" key="4">
    <source>
        <dbReference type="Proteomes" id="UP000521943"/>
    </source>
</evidence>
<evidence type="ECO:0000256" key="1">
    <source>
        <dbReference type="SAM" id="MobiDB-lite"/>
    </source>
</evidence>
<feature type="transmembrane region" description="Helical" evidence="2">
    <location>
        <begin position="40"/>
        <end position="58"/>
    </location>
</feature>
<dbReference type="Proteomes" id="UP000521943">
    <property type="component" value="Unassembled WGS sequence"/>
</dbReference>
<keyword evidence="2" id="KW-1133">Transmembrane helix</keyword>
<accession>A0A8H6I0M0</accession>
<reference evidence="3 4" key="1">
    <citation type="submission" date="2020-07" db="EMBL/GenBank/DDBJ databases">
        <title>Comparative genomics of pyrophilous fungi reveals a link between fire events and developmental genes.</title>
        <authorList>
            <consortium name="DOE Joint Genome Institute"/>
            <person name="Steindorff A.S."/>
            <person name="Carver A."/>
            <person name="Calhoun S."/>
            <person name="Stillman K."/>
            <person name="Liu H."/>
            <person name="Lipzen A."/>
            <person name="Pangilinan J."/>
            <person name="Labutti K."/>
            <person name="Bruns T.D."/>
            <person name="Grigoriev I.V."/>
        </authorList>
    </citation>
    <scope>NUCLEOTIDE SEQUENCE [LARGE SCALE GENOMIC DNA]</scope>
    <source>
        <strain evidence="3 4">CBS 144469</strain>
    </source>
</reference>
<keyword evidence="4" id="KW-1185">Reference proteome</keyword>
<proteinExistence type="predicted"/>
<comment type="caution">
    <text evidence="3">The sequence shown here is derived from an EMBL/GenBank/DDBJ whole genome shotgun (WGS) entry which is preliminary data.</text>
</comment>
<feature type="region of interest" description="Disordered" evidence="1">
    <location>
        <begin position="138"/>
        <end position="172"/>
    </location>
</feature>